<protein>
    <submittedName>
        <fullName evidence="1">Uncharacterized protein</fullName>
    </submittedName>
</protein>
<dbReference type="AlphaFoldDB" id="A0A9P6JMX9"/>
<sequence>MPQQPASATRIKLCDINSDLIGRKLRVAGRVLSYDVNTGLIVLVDGKEAVLVDISLALDFHSKVWATDRLSTIMAIGDLESSDAPLEIPSTASPHVLALKISNQLVLRAILVIPSPNLDLGLWKAVLDEEEESQS</sequence>
<name>A0A9P6JMX9_9AGAR</name>
<evidence type="ECO:0000313" key="1">
    <source>
        <dbReference type="EMBL" id="KAF9526591.1"/>
    </source>
</evidence>
<proteinExistence type="predicted"/>
<reference evidence="1" key="1">
    <citation type="submission" date="2020-11" db="EMBL/GenBank/DDBJ databases">
        <authorList>
            <consortium name="DOE Joint Genome Institute"/>
            <person name="Ahrendt S."/>
            <person name="Riley R."/>
            <person name="Andreopoulos W."/>
            <person name="Labutti K."/>
            <person name="Pangilinan J."/>
            <person name="Ruiz-Duenas F.J."/>
            <person name="Barrasa J.M."/>
            <person name="Sanchez-Garcia M."/>
            <person name="Camarero S."/>
            <person name="Miyauchi S."/>
            <person name="Serrano A."/>
            <person name="Linde D."/>
            <person name="Babiker R."/>
            <person name="Drula E."/>
            <person name="Ayuso-Fernandez I."/>
            <person name="Pacheco R."/>
            <person name="Padilla G."/>
            <person name="Ferreira P."/>
            <person name="Barriuso J."/>
            <person name="Kellner H."/>
            <person name="Castanera R."/>
            <person name="Alfaro M."/>
            <person name="Ramirez L."/>
            <person name="Pisabarro A.G."/>
            <person name="Kuo A."/>
            <person name="Tritt A."/>
            <person name="Lipzen A."/>
            <person name="He G."/>
            <person name="Yan M."/>
            <person name="Ng V."/>
            <person name="Cullen D."/>
            <person name="Martin F."/>
            <person name="Rosso M.-N."/>
            <person name="Henrissat B."/>
            <person name="Hibbett D."/>
            <person name="Martinez A.T."/>
            <person name="Grigoriev I.V."/>
        </authorList>
    </citation>
    <scope>NUCLEOTIDE SEQUENCE</scope>
    <source>
        <strain evidence="1">CBS 506.95</strain>
    </source>
</reference>
<evidence type="ECO:0000313" key="2">
    <source>
        <dbReference type="Proteomes" id="UP000807306"/>
    </source>
</evidence>
<organism evidence="1 2">
    <name type="scientific">Crepidotus variabilis</name>
    <dbReference type="NCBI Taxonomy" id="179855"/>
    <lineage>
        <taxon>Eukaryota</taxon>
        <taxon>Fungi</taxon>
        <taxon>Dikarya</taxon>
        <taxon>Basidiomycota</taxon>
        <taxon>Agaricomycotina</taxon>
        <taxon>Agaricomycetes</taxon>
        <taxon>Agaricomycetidae</taxon>
        <taxon>Agaricales</taxon>
        <taxon>Agaricineae</taxon>
        <taxon>Crepidotaceae</taxon>
        <taxon>Crepidotus</taxon>
    </lineage>
</organism>
<dbReference type="OrthoDB" id="3258172at2759"/>
<dbReference type="EMBL" id="MU157869">
    <property type="protein sequence ID" value="KAF9526591.1"/>
    <property type="molecule type" value="Genomic_DNA"/>
</dbReference>
<dbReference type="Gene3D" id="2.40.50.140">
    <property type="entry name" value="Nucleic acid-binding proteins"/>
    <property type="match status" value="1"/>
</dbReference>
<keyword evidence="2" id="KW-1185">Reference proteome</keyword>
<dbReference type="InterPro" id="IPR012340">
    <property type="entry name" value="NA-bd_OB-fold"/>
</dbReference>
<gene>
    <name evidence="1" type="ORF">CPB83DRAFT_794417</name>
</gene>
<comment type="caution">
    <text evidence="1">The sequence shown here is derived from an EMBL/GenBank/DDBJ whole genome shotgun (WGS) entry which is preliminary data.</text>
</comment>
<dbReference type="Proteomes" id="UP000807306">
    <property type="component" value="Unassembled WGS sequence"/>
</dbReference>
<accession>A0A9P6JMX9</accession>